<evidence type="ECO:0000313" key="1">
    <source>
        <dbReference type="EMBL" id="GAA1779955.1"/>
    </source>
</evidence>
<sequence length="69" mass="7925">MLEHIATSVLRELLGQTEARIDEPKTDVEEKADQLMRLACSGDKPGMERLIRSWPENLAREVHALIEKR</sequence>
<accession>A0ABP4XIK2</accession>
<name>A0ABP4XIK2_9ACTN</name>
<organism evidence="1 2">
    <name type="scientific">Luedemannella helvata</name>
    <dbReference type="NCBI Taxonomy" id="349315"/>
    <lineage>
        <taxon>Bacteria</taxon>
        <taxon>Bacillati</taxon>
        <taxon>Actinomycetota</taxon>
        <taxon>Actinomycetes</taxon>
        <taxon>Micromonosporales</taxon>
        <taxon>Micromonosporaceae</taxon>
        <taxon>Luedemannella</taxon>
    </lineage>
</organism>
<gene>
    <name evidence="1" type="ORF">GCM10009681_57480</name>
</gene>
<dbReference type="Proteomes" id="UP001500655">
    <property type="component" value="Unassembled WGS sequence"/>
</dbReference>
<dbReference type="RefSeq" id="WP_030901049.1">
    <property type="nucleotide sequence ID" value="NZ_BAAALS010000088.1"/>
</dbReference>
<reference evidence="2" key="1">
    <citation type="journal article" date="2019" name="Int. J. Syst. Evol. Microbiol.">
        <title>The Global Catalogue of Microorganisms (GCM) 10K type strain sequencing project: providing services to taxonomists for standard genome sequencing and annotation.</title>
        <authorList>
            <consortium name="The Broad Institute Genomics Platform"/>
            <consortium name="The Broad Institute Genome Sequencing Center for Infectious Disease"/>
            <person name="Wu L."/>
            <person name="Ma J."/>
        </authorList>
    </citation>
    <scope>NUCLEOTIDE SEQUENCE [LARGE SCALE GENOMIC DNA]</scope>
    <source>
        <strain evidence="2">JCM 13249</strain>
    </source>
</reference>
<proteinExistence type="predicted"/>
<protein>
    <submittedName>
        <fullName evidence="1">Uncharacterized protein</fullName>
    </submittedName>
</protein>
<keyword evidence="2" id="KW-1185">Reference proteome</keyword>
<evidence type="ECO:0000313" key="2">
    <source>
        <dbReference type="Proteomes" id="UP001500655"/>
    </source>
</evidence>
<dbReference type="EMBL" id="BAAALS010000088">
    <property type="protein sequence ID" value="GAA1779955.1"/>
    <property type="molecule type" value="Genomic_DNA"/>
</dbReference>
<comment type="caution">
    <text evidence="1">The sequence shown here is derived from an EMBL/GenBank/DDBJ whole genome shotgun (WGS) entry which is preliminary data.</text>
</comment>